<dbReference type="OMA" id="FEDEMYA"/>
<dbReference type="Gene3D" id="3.40.710.10">
    <property type="entry name" value="DD-peptidase/beta-lactamase superfamily"/>
    <property type="match status" value="1"/>
</dbReference>
<dbReference type="GeneID" id="19271424"/>
<feature type="domain" description="Beta-lactamase-related" evidence="3">
    <location>
        <begin position="4"/>
        <end position="372"/>
    </location>
</feature>
<accession>W3X5V6</accession>
<evidence type="ECO:0000256" key="2">
    <source>
        <dbReference type="ARBA" id="ARBA00022801"/>
    </source>
</evidence>
<keyword evidence="2" id="KW-0378">Hydrolase</keyword>
<dbReference type="InterPro" id="IPR001466">
    <property type="entry name" value="Beta-lactam-related"/>
</dbReference>
<dbReference type="PANTHER" id="PTHR43283:SF17">
    <property type="entry name" value="(LOVD), PUTATIVE (AFU_ORTHOLOGUE AFUA_5G00920)-RELATED"/>
    <property type="match status" value="1"/>
</dbReference>
<evidence type="ECO:0000259" key="3">
    <source>
        <dbReference type="Pfam" id="PF00144"/>
    </source>
</evidence>
<dbReference type="RefSeq" id="XP_007833183.1">
    <property type="nucleotide sequence ID" value="XM_007834992.1"/>
</dbReference>
<dbReference type="Pfam" id="PF00144">
    <property type="entry name" value="Beta-lactamase"/>
    <property type="match status" value="1"/>
</dbReference>
<protein>
    <recommendedName>
        <fullName evidence="3">Beta-lactamase-related domain-containing protein</fullName>
    </recommendedName>
</protein>
<dbReference type="GO" id="GO:0016787">
    <property type="term" value="F:hydrolase activity"/>
    <property type="evidence" value="ECO:0007669"/>
    <property type="project" value="UniProtKB-KW"/>
</dbReference>
<evidence type="ECO:0000313" key="5">
    <source>
        <dbReference type="Proteomes" id="UP000030651"/>
    </source>
</evidence>
<dbReference type="InterPro" id="IPR012338">
    <property type="entry name" value="Beta-lactam/transpept-like"/>
</dbReference>
<dbReference type="EMBL" id="KI912112">
    <property type="protein sequence ID" value="ETS81409.1"/>
    <property type="molecule type" value="Genomic_DNA"/>
</dbReference>
<dbReference type="Proteomes" id="UP000030651">
    <property type="component" value="Unassembled WGS sequence"/>
</dbReference>
<dbReference type="InterPro" id="IPR050789">
    <property type="entry name" value="Diverse_Enzym_Activities"/>
</dbReference>
<dbReference type="HOGENOM" id="CLU_020027_11_1_1"/>
<dbReference type="AlphaFoldDB" id="W3X5V6"/>
<gene>
    <name evidence="4" type="ORF">PFICI_06411</name>
</gene>
<dbReference type="SUPFAM" id="SSF56601">
    <property type="entry name" value="beta-lactamase/transpeptidase-like"/>
    <property type="match status" value="1"/>
</dbReference>
<reference evidence="5" key="1">
    <citation type="journal article" date="2015" name="BMC Genomics">
        <title>Genomic and transcriptomic analysis of the endophytic fungus Pestalotiopsis fici reveals its lifestyle and high potential for synthesis of natural products.</title>
        <authorList>
            <person name="Wang X."/>
            <person name="Zhang X."/>
            <person name="Liu L."/>
            <person name="Xiang M."/>
            <person name="Wang W."/>
            <person name="Sun X."/>
            <person name="Che Y."/>
            <person name="Guo L."/>
            <person name="Liu G."/>
            <person name="Guo L."/>
            <person name="Wang C."/>
            <person name="Yin W.B."/>
            <person name="Stadler M."/>
            <person name="Zhang X."/>
            <person name="Liu X."/>
        </authorList>
    </citation>
    <scope>NUCLEOTIDE SEQUENCE [LARGE SCALE GENOMIC DNA]</scope>
    <source>
        <strain evidence="5">W106-1 / CGMCC3.15140</strain>
    </source>
</reference>
<dbReference type="KEGG" id="pfy:PFICI_06411"/>
<dbReference type="InParanoid" id="W3X5V6"/>
<proteinExistence type="inferred from homology"/>
<evidence type="ECO:0000256" key="1">
    <source>
        <dbReference type="ARBA" id="ARBA00009009"/>
    </source>
</evidence>
<evidence type="ECO:0000313" key="4">
    <source>
        <dbReference type="EMBL" id="ETS81409.1"/>
    </source>
</evidence>
<keyword evidence="5" id="KW-1185">Reference proteome</keyword>
<dbReference type="OrthoDB" id="428260at2759"/>
<dbReference type="PANTHER" id="PTHR43283">
    <property type="entry name" value="BETA-LACTAMASE-RELATED"/>
    <property type="match status" value="1"/>
</dbReference>
<dbReference type="eggNOG" id="ENOG502S4UR">
    <property type="taxonomic scope" value="Eukaryota"/>
</dbReference>
<sequence>MENVEQRIRQAVKDETILGAVLVAKDKSGKLDYHRAFGKRQVKPEEKPMELDTVLAIASMTKLMTTIAALQLVERGAVTLDEDVGRHLNVLARQEVVRGFQPDGTPIAEKRRNPITLRQLLTHSSGVGYDFVHPEINMYKKHHKLPMGKTINERFGAPLLYQPGEGWSYGGSMDWVGRLVEVLSGLSLEDYMKKYIWDPLGIKDATFWPATRPQEYRDRQSAMAIRDSKTGKAVQSRKPIDLGSGLTEAAGGQGAFITMDDYMKVMHSLLMDDERLLRKDTTEIMFKPQLSPSAKAALLESGWAVGVGNFPETNEYDWGLGGILIDGDKHPYRKRNALTWSGAPNLVWFIDRTAGVCGVFGCQLLPTKDEKVEALIQIFEEGVYNYSTNRIKL</sequence>
<comment type="similarity">
    <text evidence="1">Belongs to the class-A beta-lactamase family.</text>
</comment>
<name>W3X5V6_PESFW</name>
<organism evidence="4 5">
    <name type="scientific">Pestalotiopsis fici (strain W106-1 / CGMCC3.15140)</name>
    <dbReference type="NCBI Taxonomy" id="1229662"/>
    <lineage>
        <taxon>Eukaryota</taxon>
        <taxon>Fungi</taxon>
        <taxon>Dikarya</taxon>
        <taxon>Ascomycota</taxon>
        <taxon>Pezizomycotina</taxon>
        <taxon>Sordariomycetes</taxon>
        <taxon>Xylariomycetidae</taxon>
        <taxon>Amphisphaeriales</taxon>
        <taxon>Sporocadaceae</taxon>
        <taxon>Pestalotiopsis</taxon>
    </lineage>
</organism>